<organism evidence="1 2">
    <name type="scientific">Nyssa sinensis</name>
    <dbReference type="NCBI Taxonomy" id="561372"/>
    <lineage>
        <taxon>Eukaryota</taxon>
        <taxon>Viridiplantae</taxon>
        <taxon>Streptophyta</taxon>
        <taxon>Embryophyta</taxon>
        <taxon>Tracheophyta</taxon>
        <taxon>Spermatophyta</taxon>
        <taxon>Magnoliopsida</taxon>
        <taxon>eudicotyledons</taxon>
        <taxon>Gunneridae</taxon>
        <taxon>Pentapetalae</taxon>
        <taxon>asterids</taxon>
        <taxon>Cornales</taxon>
        <taxon>Nyssaceae</taxon>
        <taxon>Nyssa</taxon>
    </lineage>
</organism>
<reference evidence="1 2" key="1">
    <citation type="submission" date="2019-09" db="EMBL/GenBank/DDBJ databases">
        <title>A chromosome-level genome assembly of the Chinese tupelo Nyssa sinensis.</title>
        <authorList>
            <person name="Yang X."/>
            <person name="Kang M."/>
            <person name="Yang Y."/>
            <person name="Xiong H."/>
            <person name="Wang M."/>
            <person name="Zhang Z."/>
            <person name="Wang Z."/>
            <person name="Wu H."/>
            <person name="Ma T."/>
            <person name="Liu J."/>
            <person name="Xi Z."/>
        </authorList>
    </citation>
    <scope>NUCLEOTIDE SEQUENCE [LARGE SCALE GENOMIC DNA]</scope>
    <source>
        <strain evidence="1">J267</strain>
        <tissue evidence="1">Leaf</tissue>
    </source>
</reference>
<accession>A0A5J5BEE7</accession>
<evidence type="ECO:0000313" key="2">
    <source>
        <dbReference type="Proteomes" id="UP000325577"/>
    </source>
</evidence>
<keyword evidence="2" id="KW-1185">Reference proteome</keyword>
<name>A0A5J5BEE7_9ASTE</name>
<sequence>MQIAWETLLEGSVEDNELSYSLTKAWREDLQKQLEVISNQLQCTQEGCKYRFGLLNCGFIEGNIYMICPNQWSQSKTLFYDIVYVNGFEKSNFDEETFNEDSADEDKKREVGTVGATEFQRRKCNEITNQLYVLVL</sequence>
<evidence type="ECO:0000313" key="1">
    <source>
        <dbReference type="EMBL" id="KAA8541084.1"/>
    </source>
</evidence>
<dbReference type="EMBL" id="CM018036">
    <property type="protein sequence ID" value="KAA8541084.1"/>
    <property type="molecule type" value="Genomic_DNA"/>
</dbReference>
<gene>
    <name evidence="1" type="ORF">F0562_025047</name>
</gene>
<proteinExistence type="predicted"/>
<protein>
    <submittedName>
        <fullName evidence="1">Uncharacterized protein</fullName>
    </submittedName>
</protein>
<dbReference type="Proteomes" id="UP000325577">
    <property type="component" value="Linkage Group LG13"/>
</dbReference>
<dbReference type="AlphaFoldDB" id="A0A5J5BEE7"/>